<dbReference type="InParanoid" id="L0PE53"/>
<gene>
    <name evidence="9" type="ORF">PNEJI1_000350</name>
</gene>
<dbReference type="InterPro" id="IPR036259">
    <property type="entry name" value="MFS_trans_sf"/>
</dbReference>
<dbReference type="InterPro" id="IPR018456">
    <property type="entry name" value="PTR2_symporter_CS"/>
</dbReference>
<feature type="transmembrane region" description="Helical" evidence="8">
    <location>
        <begin position="355"/>
        <end position="372"/>
    </location>
</feature>
<organism evidence="10">
    <name type="scientific">Pneumocystis jirovecii</name>
    <name type="common">Human pneumocystis pneumonia agent</name>
    <dbReference type="NCBI Taxonomy" id="42068"/>
    <lineage>
        <taxon>Eukaryota</taxon>
        <taxon>Fungi</taxon>
        <taxon>Dikarya</taxon>
        <taxon>Ascomycota</taxon>
        <taxon>Taphrinomycotina</taxon>
        <taxon>Pneumocystomycetes</taxon>
        <taxon>Pneumocystaceae</taxon>
        <taxon>Pneumocystis</taxon>
    </lineage>
</organism>
<comment type="caution">
    <text evidence="9">The sequence shown here is derived from an EMBL/GenBank/DDBJ whole genome shotgun (WGS) entry which is preliminary data.</text>
</comment>
<feature type="compositionally biased region" description="Basic and acidic residues" evidence="7">
    <location>
        <begin position="1"/>
        <end position="19"/>
    </location>
</feature>
<dbReference type="FunCoup" id="L0PE53">
    <property type="interactions" value="195"/>
</dbReference>
<evidence type="ECO:0000256" key="8">
    <source>
        <dbReference type="SAM" id="Phobius"/>
    </source>
</evidence>
<keyword evidence="3 6" id="KW-0812">Transmembrane</keyword>
<evidence type="ECO:0000256" key="3">
    <source>
        <dbReference type="ARBA" id="ARBA00022692"/>
    </source>
</evidence>
<name>L0PE53_PNEJI</name>
<dbReference type="PROSITE" id="PS01023">
    <property type="entry name" value="PTR2_2"/>
    <property type="match status" value="1"/>
</dbReference>
<dbReference type="STRING" id="1209962.L0PE53"/>
<dbReference type="PROSITE" id="PS01022">
    <property type="entry name" value="PTR2_1"/>
    <property type="match status" value="1"/>
</dbReference>
<evidence type="ECO:0000256" key="6">
    <source>
        <dbReference type="RuleBase" id="RU003755"/>
    </source>
</evidence>
<accession>L0PE53</accession>
<feature type="transmembrane region" description="Helical" evidence="8">
    <location>
        <begin position="205"/>
        <end position="226"/>
    </location>
</feature>
<feature type="transmembrane region" description="Helical" evidence="8">
    <location>
        <begin position="90"/>
        <end position="110"/>
    </location>
</feature>
<feature type="transmembrane region" description="Helical" evidence="8">
    <location>
        <begin position="475"/>
        <end position="496"/>
    </location>
</feature>
<dbReference type="GO" id="GO:0022857">
    <property type="term" value="F:transmembrane transporter activity"/>
    <property type="evidence" value="ECO:0007669"/>
    <property type="project" value="InterPro"/>
</dbReference>
<sequence>MEEQNKELVENPEKPHENVLDDTEPTEEEISTLRRVSDKIPFSAYLVVAIEFCERFTYYGLSNPLQNCIQYSPTDMIPGVLGLKQSGATALNSFFSFWVYVTPIIGAIVADQYLGRYWTILWFSCIYFVGQLVLIFTSLPFAIERNLSLAGMIIAMIIIGLGTGGIKANVSPLVAEQYHLEKPIVKTLPTNERVIIDYDVTIQRIFLLFYFSINMGSFGGTATIFLEKYVGFWAAFLLPACVFIVGMAILIAGKSRYTCQVPEGSVVLNAIRAMYIAAKNGFSLEKAKPSKSNGKDKLYWDDTFIDELGITLVACKIFIYYPIYWVSYIQMATNLISQAGTMQLHGVPSELTQQVNPLTLILLIPVFNYYVYPTLRKYGILFRPITRITMGFFFGSVSMAYTAIIQAKIYNSPPCYKYPGKMQYCDAITREGQPNNVHIAYQIPSFFFVGVSEIFASITGLEYAFTKAPASMKSFVMSLFLLTNTGGSLIQMMLTPLSRDPILVWLYTSVSIVIFIAGCLFWFLFKKYNKVEDEMNSFQRDVRTLKNKQSTRFYLEHCFLMQNR</sequence>
<dbReference type="GO" id="GO:0006857">
    <property type="term" value="P:oligopeptide transport"/>
    <property type="evidence" value="ECO:0007669"/>
    <property type="project" value="InterPro"/>
</dbReference>
<feature type="region of interest" description="Disordered" evidence="7">
    <location>
        <begin position="1"/>
        <end position="26"/>
    </location>
</feature>
<feature type="transmembrane region" description="Helical" evidence="8">
    <location>
        <begin position="304"/>
        <end position="323"/>
    </location>
</feature>
<dbReference type="VEuPathDB" id="FungiDB:PNEJI1_000350"/>
<dbReference type="Pfam" id="PF00854">
    <property type="entry name" value="PTR2"/>
    <property type="match status" value="1"/>
</dbReference>
<feature type="transmembrane region" description="Helical" evidence="8">
    <location>
        <begin position="384"/>
        <end position="404"/>
    </location>
</feature>
<dbReference type="PANTHER" id="PTHR11654">
    <property type="entry name" value="OLIGOPEPTIDE TRANSPORTER-RELATED"/>
    <property type="match status" value="1"/>
</dbReference>
<dbReference type="InterPro" id="IPR000109">
    <property type="entry name" value="POT_fam"/>
</dbReference>
<feature type="transmembrane region" description="Helical" evidence="8">
    <location>
        <begin position="232"/>
        <end position="252"/>
    </location>
</feature>
<comment type="subcellular location">
    <subcellularLocation>
        <location evidence="1 6">Membrane</location>
        <topology evidence="1 6">Multi-pass membrane protein</topology>
    </subcellularLocation>
</comment>
<dbReference type="AlphaFoldDB" id="L0PE53"/>
<dbReference type="Gene3D" id="1.20.1250.20">
    <property type="entry name" value="MFS general substrate transporter like domains"/>
    <property type="match status" value="1"/>
</dbReference>
<dbReference type="SUPFAM" id="SSF103473">
    <property type="entry name" value="MFS general substrate transporter"/>
    <property type="match status" value="1"/>
</dbReference>
<keyword evidence="6" id="KW-0813">Transport</keyword>
<evidence type="ECO:0000256" key="5">
    <source>
        <dbReference type="ARBA" id="ARBA00023136"/>
    </source>
</evidence>
<feature type="transmembrane region" description="Helical" evidence="8">
    <location>
        <begin position="502"/>
        <end position="525"/>
    </location>
</feature>
<dbReference type="Proteomes" id="UP000010422">
    <property type="component" value="Unassembled WGS sequence"/>
</dbReference>
<dbReference type="EMBL" id="CAKM01000262">
    <property type="protein sequence ID" value="CCJ30691.1"/>
    <property type="molecule type" value="Genomic_DNA"/>
</dbReference>
<evidence type="ECO:0008006" key="11">
    <source>
        <dbReference type="Google" id="ProtNLM"/>
    </source>
</evidence>
<proteinExistence type="inferred from homology"/>
<evidence type="ECO:0000256" key="7">
    <source>
        <dbReference type="SAM" id="MobiDB-lite"/>
    </source>
</evidence>
<evidence type="ECO:0000313" key="10">
    <source>
        <dbReference type="Proteomes" id="UP000010422"/>
    </source>
</evidence>
<protein>
    <recommendedName>
        <fullName evidence="11">Peptide transporter PTR2</fullName>
    </recommendedName>
</protein>
<feature type="transmembrane region" description="Helical" evidence="8">
    <location>
        <begin position="439"/>
        <end position="463"/>
    </location>
</feature>
<evidence type="ECO:0000256" key="4">
    <source>
        <dbReference type="ARBA" id="ARBA00022989"/>
    </source>
</evidence>
<evidence type="ECO:0000256" key="1">
    <source>
        <dbReference type="ARBA" id="ARBA00004141"/>
    </source>
</evidence>
<evidence type="ECO:0000256" key="2">
    <source>
        <dbReference type="ARBA" id="ARBA00005982"/>
    </source>
</evidence>
<keyword evidence="4 8" id="KW-1133">Transmembrane helix</keyword>
<keyword evidence="5 8" id="KW-0472">Membrane</keyword>
<dbReference type="GO" id="GO:0016020">
    <property type="term" value="C:membrane"/>
    <property type="evidence" value="ECO:0007669"/>
    <property type="project" value="UniProtKB-SubCell"/>
</dbReference>
<evidence type="ECO:0000313" key="9">
    <source>
        <dbReference type="EMBL" id="CCJ30691.1"/>
    </source>
</evidence>
<feature type="transmembrane region" description="Helical" evidence="8">
    <location>
        <begin position="117"/>
        <end position="143"/>
    </location>
</feature>
<comment type="similarity">
    <text evidence="2 6">Belongs to the major facilitator superfamily. Proton-dependent oligopeptide transporter (POT/PTR) (TC 2.A.17) family.</text>
</comment>
<feature type="transmembrane region" description="Helical" evidence="8">
    <location>
        <begin position="149"/>
        <end position="170"/>
    </location>
</feature>
<reference evidence="9 10" key="1">
    <citation type="journal article" date="2012" name="MBio">
        <title>De novo assembly of the Pneumocystis jirovecii genome from a single bronchoalveolar lavage fluid specimen from a patient.</title>
        <authorList>
            <person name="Cisse O.H."/>
            <person name="Pagni M."/>
            <person name="Hauser P.M."/>
        </authorList>
    </citation>
    <scope>NUCLEOTIDE SEQUENCE [LARGE SCALE GENOMIC DNA]</scope>
    <source>
        <strain evidence="9 10">SE8</strain>
    </source>
</reference>